<sequence>MLECWTKLNNTGKLGNRIPDNTGGHWNIGQHRITLQSWVWNTRMPDNTGTLDNTEYIGTLEYWTALDNTGTLG</sequence>
<accession>A0A397JCF7</accession>
<dbReference type="Proteomes" id="UP000266861">
    <property type="component" value="Unassembled WGS sequence"/>
</dbReference>
<name>A0A397JCF7_9GLOM</name>
<reference evidence="1 2" key="1">
    <citation type="submission" date="2018-08" db="EMBL/GenBank/DDBJ databases">
        <title>Genome and evolution of the arbuscular mycorrhizal fungus Diversispora epigaea (formerly Glomus versiforme) and its bacterial endosymbionts.</title>
        <authorList>
            <person name="Sun X."/>
            <person name="Fei Z."/>
            <person name="Harrison M."/>
        </authorList>
    </citation>
    <scope>NUCLEOTIDE SEQUENCE [LARGE SCALE GENOMIC DNA]</scope>
    <source>
        <strain evidence="1 2">IT104</strain>
    </source>
</reference>
<evidence type="ECO:0000313" key="2">
    <source>
        <dbReference type="Proteomes" id="UP000266861"/>
    </source>
</evidence>
<proteinExistence type="predicted"/>
<keyword evidence="2" id="KW-1185">Reference proteome</keyword>
<protein>
    <submittedName>
        <fullName evidence="1">Uncharacterized protein</fullName>
    </submittedName>
</protein>
<comment type="caution">
    <text evidence="1">The sequence shown here is derived from an EMBL/GenBank/DDBJ whole genome shotgun (WGS) entry which is preliminary data.</text>
</comment>
<dbReference type="AlphaFoldDB" id="A0A397JCF7"/>
<gene>
    <name evidence="1" type="ORF">Glove_57g36</name>
</gene>
<dbReference type="EMBL" id="PQFF01000054">
    <property type="protein sequence ID" value="RHZ86029.1"/>
    <property type="molecule type" value="Genomic_DNA"/>
</dbReference>
<evidence type="ECO:0000313" key="1">
    <source>
        <dbReference type="EMBL" id="RHZ86029.1"/>
    </source>
</evidence>
<organism evidence="1 2">
    <name type="scientific">Diversispora epigaea</name>
    <dbReference type="NCBI Taxonomy" id="1348612"/>
    <lineage>
        <taxon>Eukaryota</taxon>
        <taxon>Fungi</taxon>
        <taxon>Fungi incertae sedis</taxon>
        <taxon>Mucoromycota</taxon>
        <taxon>Glomeromycotina</taxon>
        <taxon>Glomeromycetes</taxon>
        <taxon>Diversisporales</taxon>
        <taxon>Diversisporaceae</taxon>
        <taxon>Diversispora</taxon>
    </lineage>
</organism>